<name>A0ABV9D9L2_9MICO</name>
<evidence type="ECO:0000256" key="3">
    <source>
        <dbReference type="ARBA" id="ARBA00022777"/>
    </source>
</evidence>
<dbReference type="EMBL" id="JBHSGF010000006">
    <property type="protein sequence ID" value="MFC4555460.1"/>
    <property type="molecule type" value="Genomic_DNA"/>
</dbReference>
<accession>A0ABV9D9L2</accession>
<feature type="domain" description="Carbohydrate kinase FGGY N-terminal" evidence="4">
    <location>
        <begin position="16"/>
        <end position="239"/>
    </location>
</feature>
<comment type="caution">
    <text evidence="6">The sequence shown here is derived from an EMBL/GenBank/DDBJ whole genome shotgun (WGS) entry which is preliminary data.</text>
</comment>
<dbReference type="RefSeq" id="WP_122823658.1">
    <property type="nucleotide sequence ID" value="NZ_CP033325.1"/>
</dbReference>
<evidence type="ECO:0000259" key="4">
    <source>
        <dbReference type="Pfam" id="PF00370"/>
    </source>
</evidence>
<proteinExistence type="inferred from homology"/>
<organism evidence="6 7">
    <name type="scientific">Georgenia faecalis</name>
    <dbReference type="NCBI Taxonomy" id="2483799"/>
    <lineage>
        <taxon>Bacteria</taxon>
        <taxon>Bacillati</taxon>
        <taxon>Actinomycetota</taxon>
        <taxon>Actinomycetes</taxon>
        <taxon>Micrococcales</taxon>
        <taxon>Bogoriellaceae</taxon>
        <taxon>Georgenia</taxon>
    </lineage>
</organism>
<protein>
    <submittedName>
        <fullName evidence="6">Gluconokinase</fullName>
        <ecNumber evidence="6">2.7.1.12</ecNumber>
    </submittedName>
</protein>
<evidence type="ECO:0000259" key="5">
    <source>
        <dbReference type="Pfam" id="PF02782"/>
    </source>
</evidence>
<dbReference type="InterPro" id="IPR000577">
    <property type="entry name" value="Carb_kinase_FGGY"/>
</dbReference>
<evidence type="ECO:0000256" key="2">
    <source>
        <dbReference type="ARBA" id="ARBA00022679"/>
    </source>
</evidence>
<gene>
    <name evidence="6" type="ORF">ACFO3F_09400</name>
</gene>
<evidence type="ECO:0000313" key="7">
    <source>
        <dbReference type="Proteomes" id="UP001595955"/>
    </source>
</evidence>
<dbReference type="PIRSF" id="PIRSF000538">
    <property type="entry name" value="GlpK"/>
    <property type="match status" value="1"/>
</dbReference>
<evidence type="ECO:0000313" key="6">
    <source>
        <dbReference type="EMBL" id="MFC4555460.1"/>
    </source>
</evidence>
<dbReference type="SUPFAM" id="SSF53067">
    <property type="entry name" value="Actin-like ATPase domain"/>
    <property type="match status" value="2"/>
</dbReference>
<reference evidence="7" key="1">
    <citation type="journal article" date="2019" name="Int. J. Syst. Evol. Microbiol.">
        <title>The Global Catalogue of Microorganisms (GCM) 10K type strain sequencing project: providing services to taxonomists for standard genome sequencing and annotation.</title>
        <authorList>
            <consortium name="The Broad Institute Genomics Platform"/>
            <consortium name="The Broad Institute Genome Sequencing Center for Infectious Disease"/>
            <person name="Wu L."/>
            <person name="Ma J."/>
        </authorList>
    </citation>
    <scope>NUCLEOTIDE SEQUENCE [LARGE SCALE GENOMIC DNA]</scope>
    <source>
        <strain evidence="7">JCM 3369</strain>
    </source>
</reference>
<dbReference type="InterPro" id="IPR043129">
    <property type="entry name" value="ATPase_NBD"/>
</dbReference>
<dbReference type="CDD" id="cd07770">
    <property type="entry name" value="ASKHA_NBD_FGGY_GntK"/>
    <property type="match status" value="1"/>
</dbReference>
<dbReference type="PANTHER" id="PTHR43095:SF2">
    <property type="entry name" value="GLUCONOKINASE"/>
    <property type="match status" value="1"/>
</dbReference>
<dbReference type="InterPro" id="IPR018484">
    <property type="entry name" value="FGGY_N"/>
</dbReference>
<dbReference type="InterPro" id="IPR018485">
    <property type="entry name" value="FGGY_C"/>
</dbReference>
<keyword evidence="3" id="KW-0418">Kinase</keyword>
<dbReference type="Proteomes" id="UP001595955">
    <property type="component" value="Unassembled WGS sequence"/>
</dbReference>
<sequence>MPEFSVALSDAVDPLVLALDVGSTGSRGGLYDATGRPVRRMRHKVPHAFATAADGTSVIDPDAVLAEVDEILTVLTPPAVRGRVAGVALDTFASSLVGVDGGGRPVTPCFTYADARCTDQVTALRAEIDELAVQQRTGTRLHSSYLPARLRWLRETDPGAFTRATRWLSLGEYLYLRLLGTTAVGTSTAAWTGMLDRRTGTWDAPMLEVAGLRADQLSPVHDPDRPLTGVDSHWPVLAGAAWFPVIADGFAANVGAGGTEATTAVVSAATSGAMRLLVPGTPEHVPTGLWCYRVDAGRTLMGGAVNDVGRALSWLDETVRVEAVDRAAVLAADPDPATPTVLPYLTGERSTGWAAGARALLADVTAATTAPALYRATLEGVALSYGRVAAQLAQVAGPPQRIVAGGRVTQDLPAWLQVLADVLGAPVRPVTIKRSTLRGTALIALASLAPDVPRAAVPLGPASNPVPQRAGYYTARAGRYGALYDAVIAPS</sequence>
<dbReference type="PANTHER" id="PTHR43095">
    <property type="entry name" value="SUGAR KINASE"/>
    <property type="match status" value="1"/>
</dbReference>
<dbReference type="Pfam" id="PF00370">
    <property type="entry name" value="FGGY_N"/>
    <property type="match status" value="1"/>
</dbReference>
<keyword evidence="2 6" id="KW-0808">Transferase</keyword>
<dbReference type="Pfam" id="PF02782">
    <property type="entry name" value="FGGY_C"/>
    <property type="match status" value="1"/>
</dbReference>
<dbReference type="Gene3D" id="3.30.420.40">
    <property type="match status" value="2"/>
</dbReference>
<comment type="similarity">
    <text evidence="1">Belongs to the FGGY kinase family.</text>
</comment>
<dbReference type="GO" id="GO:0046316">
    <property type="term" value="F:gluconokinase activity"/>
    <property type="evidence" value="ECO:0007669"/>
    <property type="project" value="UniProtKB-EC"/>
</dbReference>
<dbReference type="EC" id="2.7.1.12" evidence="6"/>
<evidence type="ECO:0000256" key="1">
    <source>
        <dbReference type="ARBA" id="ARBA00009156"/>
    </source>
</evidence>
<keyword evidence="7" id="KW-1185">Reference proteome</keyword>
<dbReference type="InterPro" id="IPR050406">
    <property type="entry name" value="FGGY_Carb_Kinase"/>
</dbReference>
<feature type="domain" description="Carbohydrate kinase FGGY C-terminal" evidence="5">
    <location>
        <begin position="295"/>
        <end position="447"/>
    </location>
</feature>